<evidence type="ECO:0000256" key="1">
    <source>
        <dbReference type="SAM" id="Phobius"/>
    </source>
</evidence>
<dbReference type="InterPro" id="IPR018719">
    <property type="entry name" value="DUF2243_membrane"/>
</dbReference>
<accession>A0ABP4BGT1</accession>
<dbReference type="Pfam" id="PF10002">
    <property type="entry name" value="DUF2243"/>
    <property type="match status" value="1"/>
</dbReference>
<sequence>MSSVTRAGNARPLRGEGSRRSLWAGFLFGLGAVAFIDEAVLHRLPHRRPFHDGSASGIGLVSDGLFHAFGWFAAVLGLVMVADAARRRCLDKRFLGAGALLGAGGFQYYNGIASPDRPWYAIAVLLLAAGCWPLLSARRRGGAE</sequence>
<dbReference type="RefSeq" id="WP_344240967.1">
    <property type="nucleotide sequence ID" value="NZ_BAAAHH010000010.1"/>
</dbReference>
<protein>
    <recommendedName>
        <fullName evidence="4">DUF998 domain-containing protein</fullName>
    </recommendedName>
</protein>
<keyword evidence="1" id="KW-0472">Membrane</keyword>
<feature type="transmembrane region" description="Helical" evidence="1">
    <location>
        <begin position="21"/>
        <end position="44"/>
    </location>
</feature>
<proteinExistence type="predicted"/>
<keyword evidence="1" id="KW-0812">Transmembrane</keyword>
<evidence type="ECO:0000313" key="2">
    <source>
        <dbReference type="EMBL" id="GAA0950712.1"/>
    </source>
</evidence>
<dbReference type="EMBL" id="BAAAHH010000010">
    <property type="protein sequence ID" value="GAA0950712.1"/>
    <property type="molecule type" value="Genomic_DNA"/>
</dbReference>
<reference evidence="3" key="1">
    <citation type="journal article" date="2019" name="Int. J. Syst. Evol. Microbiol.">
        <title>The Global Catalogue of Microorganisms (GCM) 10K type strain sequencing project: providing services to taxonomists for standard genome sequencing and annotation.</title>
        <authorList>
            <consortium name="The Broad Institute Genomics Platform"/>
            <consortium name="The Broad Institute Genome Sequencing Center for Infectious Disease"/>
            <person name="Wu L."/>
            <person name="Ma J."/>
        </authorList>
    </citation>
    <scope>NUCLEOTIDE SEQUENCE [LARGE SCALE GENOMIC DNA]</scope>
    <source>
        <strain evidence="3">JCM 10696</strain>
    </source>
</reference>
<evidence type="ECO:0008006" key="4">
    <source>
        <dbReference type="Google" id="ProtNLM"/>
    </source>
</evidence>
<organism evidence="2 3">
    <name type="scientific">Actinocorallia libanotica</name>
    <dbReference type="NCBI Taxonomy" id="46162"/>
    <lineage>
        <taxon>Bacteria</taxon>
        <taxon>Bacillati</taxon>
        <taxon>Actinomycetota</taxon>
        <taxon>Actinomycetes</taxon>
        <taxon>Streptosporangiales</taxon>
        <taxon>Thermomonosporaceae</taxon>
        <taxon>Actinocorallia</taxon>
    </lineage>
</organism>
<comment type="caution">
    <text evidence="2">The sequence shown here is derived from an EMBL/GenBank/DDBJ whole genome shotgun (WGS) entry which is preliminary data.</text>
</comment>
<dbReference type="Proteomes" id="UP001500665">
    <property type="component" value="Unassembled WGS sequence"/>
</dbReference>
<feature type="transmembrane region" description="Helical" evidence="1">
    <location>
        <begin position="94"/>
        <end position="112"/>
    </location>
</feature>
<keyword evidence="1" id="KW-1133">Transmembrane helix</keyword>
<keyword evidence="3" id="KW-1185">Reference proteome</keyword>
<evidence type="ECO:0000313" key="3">
    <source>
        <dbReference type="Proteomes" id="UP001500665"/>
    </source>
</evidence>
<feature type="transmembrane region" description="Helical" evidence="1">
    <location>
        <begin position="118"/>
        <end position="135"/>
    </location>
</feature>
<name>A0ABP4BGT1_9ACTN</name>
<gene>
    <name evidence="2" type="ORF">GCM10009550_29520</name>
</gene>
<feature type="transmembrane region" description="Helical" evidence="1">
    <location>
        <begin position="64"/>
        <end position="82"/>
    </location>
</feature>